<gene>
    <name evidence="8" type="ORF">C0J27_03930</name>
</gene>
<dbReference type="Proteomes" id="UP000254834">
    <property type="component" value="Chromosome"/>
</dbReference>
<dbReference type="RefSeq" id="WP_115585882.1">
    <property type="nucleotide sequence ID" value="NZ_CP025544.1"/>
</dbReference>
<comment type="cofactor">
    <cofactor evidence="6">
        <name>Zn(2+)</name>
        <dbReference type="ChEBI" id="CHEBI:29105"/>
    </cofactor>
    <text evidence="6">Binds 1 zinc ion per subunit.</text>
</comment>
<protein>
    <recommendedName>
        <fullName evidence="7">Peptidase M48 domain-containing protein</fullName>
    </recommendedName>
</protein>
<evidence type="ECO:0000256" key="5">
    <source>
        <dbReference type="ARBA" id="ARBA00023049"/>
    </source>
</evidence>
<evidence type="ECO:0000256" key="3">
    <source>
        <dbReference type="ARBA" id="ARBA00022801"/>
    </source>
</evidence>
<dbReference type="GO" id="GO:0004222">
    <property type="term" value="F:metalloendopeptidase activity"/>
    <property type="evidence" value="ECO:0007669"/>
    <property type="project" value="InterPro"/>
</dbReference>
<organism evidence="8 9">
    <name type="scientific">Candidatus Chromulinivorax destructor</name>
    <dbReference type="NCBI Taxonomy" id="2066483"/>
    <lineage>
        <taxon>Bacteria</taxon>
        <taxon>Candidatus Babelota</taxon>
        <taxon>Candidatus Babeliae</taxon>
        <taxon>Candidatus Babeliales</taxon>
        <taxon>Candidatus Chromulinivoraceae</taxon>
        <taxon>Candidatus Chromulinivorax</taxon>
    </lineage>
</organism>
<evidence type="ECO:0000313" key="8">
    <source>
        <dbReference type="EMBL" id="AXK60867.1"/>
    </source>
</evidence>
<evidence type="ECO:0000256" key="4">
    <source>
        <dbReference type="ARBA" id="ARBA00022833"/>
    </source>
</evidence>
<keyword evidence="3 6" id="KW-0378">Hydrolase</keyword>
<dbReference type="InterPro" id="IPR001915">
    <property type="entry name" value="Peptidase_M48"/>
</dbReference>
<evidence type="ECO:0000256" key="6">
    <source>
        <dbReference type="RuleBase" id="RU003983"/>
    </source>
</evidence>
<dbReference type="KEGG" id="cdes:C0J27_03930"/>
<proteinExistence type="inferred from homology"/>
<name>A0A345ZC50_9BACT</name>
<keyword evidence="9" id="KW-1185">Reference proteome</keyword>
<sequence>MNTIKLKLLFFILGANLVYLPIQAELSKQEMIEYSQLSCTPREEFIINTAITAVMLAMYGATNYAITTYLVKEEHLVETDYPFAQLWYEAMTQKYPQAHLEQKLFLQTWRNFPKKYMQWCSTFHNIYASEKDLEEIENIYKKIVAHENNEACSENLVTQEEKFILAKYEFILLHEAGHIEHNDIAVRLLTTFAMITSLHAATALYKELSNEYFYQSLEQQANKNSAFFTRINRFIGFELFSEGELGAKYSIEMAIAYRIFIIECYQQVGNFLTSMAVSRYQKTNADAFAANNAELEALYGGVSFFENEEVDPLWNIEDKELSPFVEVDSTLGKIIQAYFEMYDENDLQEKQDAKKNPLLRWWHDFCNGPTHPGPSTRAQALKDEIARRLKTTDQTA</sequence>
<reference evidence="8 9" key="1">
    <citation type="submission" date="2017-12" db="EMBL/GenBank/DDBJ databases">
        <title>Chromulinavorax destructans is a abundant pathogen of dominant heterotrophic picoflagllates.</title>
        <authorList>
            <person name="Deeg C.M."/>
            <person name="Zimmer M."/>
            <person name="Suttle C.A."/>
        </authorList>
    </citation>
    <scope>NUCLEOTIDE SEQUENCE [LARGE SCALE GENOMIC DNA]</scope>
    <source>
        <strain evidence="8 9">SeV1</strain>
    </source>
</reference>
<accession>A0A345ZC50</accession>
<dbReference type="GO" id="GO:0046872">
    <property type="term" value="F:metal ion binding"/>
    <property type="evidence" value="ECO:0007669"/>
    <property type="project" value="UniProtKB-KW"/>
</dbReference>
<feature type="domain" description="Peptidase M48" evidence="7">
    <location>
        <begin position="168"/>
        <end position="384"/>
    </location>
</feature>
<dbReference type="AlphaFoldDB" id="A0A345ZC50"/>
<keyword evidence="1 6" id="KW-0645">Protease</keyword>
<keyword evidence="5 6" id="KW-0482">Metalloprotease</keyword>
<evidence type="ECO:0000256" key="1">
    <source>
        <dbReference type="ARBA" id="ARBA00022670"/>
    </source>
</evidence>
<evidence type="ECO:0000313" key="9">
    <source>
        <dbReference type="Proteomes" id="UP000254834"/>
    </source>
</evidence>
<keyword evidence="2" id="KW-0479">Metal-binding</keyword>
<dbReference type="EMBL" id="CP025544">
    <property type="protein sequence ID" value="AXK60867.1"/>
    <property type="molecule type" value="Genomic_DNA"/>
</dbReference>
<evidence type="ECO:0000256" key="2">
    <source>
        <dbReference type="ARBA" id="ARBA00022723"/>
    </source>
</evidence>
<evidence type="ECO:0000259" key="7">
    <source>
        <dbReference type="Pfam" id="PF01435"/>
    </source>
</evidence>
<dbReference type="GO" id="GO:0006508">
    <property type="term" value="P:proteolysis"/>
    <property type="evidence" value="ECO:0007669"/>
    <property type="project" value="UniProtKB-KW"/>
</dbReference>
<keyword evidence="4 6" id="KW-0862">Zinc</keyword>
<dbReference type="Pfam" id="PF01435">
    <property type="entry name" value="Peptidase_M48"/>
    <property type="match status" value="1"/>
</dbReference>
<comment type="similarity">
    <text evidence="6">Belongs to the peptidase M48 family.</text>
</comment>